<dbReference type="SUPFAM" id="SSF52777">
    <property type="entry name" value="CoA-dependent acyltransferases"/>
    <property type="match status" value="2"/>
</dbReference>
<dbReference type="Gene3D" id="3.30.559.30">
    <property type="entry name" value="Nonribosomal peptide synthetase, condensation domain"/>
    <property type="match status" value="1"/>
</dbReference>
<feature type="domain" description="Carrier" evidence="1">
    <location>
        <begin position="959"/>
        <end position="1034"/>
    </location>
</feature>
<dbReference type="EMBL" id="CP059734">
    <property type="protein sequence ID" value="WDE09240.1"/>
    <property type="molecule type" value="Genomic_DNA"/>
</dbReference>
<dbReference type="Pfam" id="PF00550">
    <property type="entry name" value="PP-binding"/>
    <property type="match status" value="1"/>
</dbReference>
<dbReference type="KEGG" id="tvd:SG34_031240"/>
<evidence type="ECO:0000259" key="1">
    <source>
        <dbReference type="PROSITE" id="PS50075"/>
    </source>
</evidence>
<name>A0AAF0CEJ2_9GAMM</name>
<dbReference type="InterPro" id="IPR023213">
    <property type="entry name" value="CAT-like_dom_sf"/>
</dbReference>
<dbReference type="InterPro" id="IPR000873">
    <property type="entry name" value="AMP-dep_synth/lig_dom"/>
</dbReference>
<dbReference type="GO" id="GO:0005829">
    <property type="term" value="C:cytosol"/>
    <property type="evidence" value="ECO:0007669"/>
    <property type="project" value="TreeGrafter"/>
</dbReference>
<proteinExistence type="predicted"/>
<dbReference type="RefSeq" id="WP_044841540.1">
    <property type="nucleotide sequence ID" value="NZ_CP059734.1"/>
</dbReference>
<keyword evidence="3" id="KW-1185">Reference proteome</keyword>
<dbReference type="GO" id="GO:0043041">
    <property type="term" value="P:amino acid activation for nonribosomal peptide biosynthetic process"/>
    <property type="evidence" value="ECO:0007669"/>
    <property type="project" value="TreeGrafter"/>
</dbReference>
<reference evidence="2 3" key="2">
    <citation type="journal article" date="2022" name="Mar. Drugs">
        <title>Bioassay-Guided Fractionation Leads to the Detection of Cholic Acid Generated by the Rare Thalassomonas sp.</title>
        <authorList>
            <person name="Pheiffer F."/>
            <person name="Schneider Y.K."/>
            <person name="Hansen E.H."/>
            <person name="Andersen J.H."/>
            <person name="Isaksson J."/>
            <person name="Busche T."/>
            <person name="R C."/>
            <person name="Kalinowski J."/>
            <person name="Zyl L.V."/>
            <person name="Trindade M."/>
        </authorList>
    </citation>
    <scope>NUCLEOTIDE SEQUENCE [LARGE SCALE GENOMIC DNA]</scope>
    <source>
        <strain evidence="2 3">XOM25</strain>
    </source>
</reference>
<dbReference type="InterPro" id="IPR020845">
    <property type="entry name" value="AMP-binding_CS"/>
</dbReference>
<dbReference type="InterPro" id="IPR036736">
    <property type="entry name" value="ACP-like_sf"/>
</dbReference>
<organism evidence="2 3">
    <name type="scientific">Thalassomonas viridans</name>
    <dbReference type="NCBI Taxonomy" id="137584"/>
    <lineage>
        <taxon>Bacteria</taxon>
        <taxon>Pseudomonadati</taxon>
        <taxon>Pseudomonadota</taxon>
        <taxon>Gammaproteobacteria</taxon>
        <taxon>Alteromonadales</taxon>
        <taxon>Colwelliaceae</taxon>
        <taxon>Thalassomonas</taxon>
    </lineage>
</organism>
<sequence length="1056" mass="117706">MQHLEHPTLASGAQQRLVVMEQMHGPSSSYNMPVGIINIRGDLDIVCLNLAVKQLLQRHQTLTSSFTLDGGEFVVDYSGQLEVEIELVKQLQPLDDRERDAVIKRECRRVFTLSRAPLFHLSLLKRSEQRYTLLVAMHHIVTDGWSSGVIIADLVELYNGAYERRSPRLAPLPITFDAYVKEQQNWLQTPEFSRQQAFWRAELADYQGYIDLPGCYETRQEHPPQLAKGFLSPGLTQRVRRFCTENKVTPFVFLLSVFKLLVSRLSGQQDLVVGTPNAGREDPRLQNMVGYFINHLPLRSHVSPELSFAGFVRRLKQTTQQAIAHQDIPFEEVLKAVNPPRIADRTPLFNVYFNYQNELNPALDFSGAQIQSMTMTEVASNFDLTFYVHNSGSSLALSCAYKQALFSMAKMERLLASFQYLLEQVIAEPDASLAGYSIQQEAIRAAARPFAGQQEGAESVQSMIFKRPPQQMLSPAVIDAERVLSYQTLLDYSKYYGARLKVLAPDYSRPVVILAEKNCALVVAMLAVLLSGHTFVMMPSNLHPQRRSQQIGQVRPQVVLSAAGQVFSDPGIQVLALELQAKLALEGQGYQDEDFCWQTQARQPGYLSFTSGSEGEPKMVAATSDSWLRAFPWFNREFSLGAGDSASVLSGIGHDPLHRDILLTLCRGASVCLPREQDMSPFAMGSWLEENKIAVVNMTPSLAKLLLTGASGQIESVKQVFFGGEPLSAETAAGINALFPNARLTNLYGTTETQQSLCYYPIGEADLHKQAWIPAGRANIDTCLAVVDANGRPCGYDEIGEVVFSGPLLSSGYHNDARLTAQKYRALGTQTASYHTGDLGRIDSKGNLHLLGRNDRQVSVNGFRVELGEIEKILCQLPDVREAKVLWRRSRDTHELRAFVLGRSEGVREQLQRRLPDYCVPASIVRVTQWPLTANGKLDRRALLALPAEAAVPQQDVVAPQGEVETFLAQLWCEVLDCRQVCCRQNFYELGGQSLQLARITGEIHQKFNLEISFADFYEHASIQDLAALINNRKGHQSRETAPVQAAPGGKKAFFI</sequence>
<dbReference type="Pfam" id="PF13193">
    <property type="entry name" value="AMP-binding_C"/>
    <property type="match status" value="1"/>
</dbReference>
<protein>
    <submittedName>
        <fullName evidence="2">AMP-binding protein</fullName>
    </submittedName>
</protein>
<dbReference type="AlphaFoldDB" id="A0AAF0CEJ2"/>
<evidence type="ECO:0000313" key="3">
    <source>
        <dbReference type="Proteomes" id="UP000032352"/>
    </source>
</evidence>
<dbReference type="InterPro" id="IPR001242">
    <property type="entry name" value="Condensation_dom"/>
</dbReference>
<dbReference type="CDD" id="cd19531">
    <property type="entry name" value="LCL_NRPS-like"/>
    <property type="match status" value="1"/>
</dbReference>
<dbReference type="Gene3D" id="3.30.300.30">
    <property type="match status" value="1"/>
</dbReference>
<dbReference type="SUPFAM" id="SSF47336">
    <property type="entry name" value="ACP-like"/>
    <property type="match status" value="1"/>
</dbReference>
<dbReference type="Proteomes" id="UP000032352">
    <property type="component" value="Chromosome pTvir"/>
</dbReference>
<dbReference type="PROSITE" id="PS50075">
    <property type="entry name" value="CARRIER"/>
    <property type="match status" value="1"/>
</dbReference>
<dbReference type="GO" id="GO:0009366">
    <property type="term" value="C:enterobactin synthetase complex"/>
    <property type="evidence" value="ECO:0007669"/>
    <property type="project" value="TreeGrafter"/>
</dbReference>
<dbReference type="SUPFAM" id="SSF56801">
    <property type="entry name" value="Acetyl-CoA synthetase-like"/>
    <property type="match status" value="1"/>
</dbReference>
<dbReference type="Pfam" id="PF00501">
    <property type="entry name" value="AMP-binding"/>
    <property type="match status" value="1"/>
</dbReference>
<dbReference type="PROSITE" id="PS00455">
    <property type="entry name" value="AMP_BINDING"/>
    <property type="match status" value="1"/>
</dbReference>
<dbReference type="InterPro" id="IPR042099">
    <property type="entry name" value="ANL_N_sf"/>
</dbReference>
<dbReference type="Pfam" id="PF00668">
    <property type="entry name" value="Condensation"/>
    <property type="match status" value="1"/>
</dbReference>
<dbReference type="Gene3D" id="3.40.50.12780">
    <property type="entry name" value="N-terminal domain of ligase-like"/>
    <property type="match status" value="1"/>
</dbReference>
<accession>A0AAF0CEJ2</accession>
<dbReference type="PANTHER" id="PTHR45527:SF1">
    <property type="entry name" value="FATTY ACID SYNTHASE"/>
    <property type="match status" value="1"/>
</dbReference>
<dbReference type="GO" id="GO:0009239">
    <property type="term" value="P:enterobactin biosynthetic process"/>
    <property type="evidence" value="ECO:0007669"/>
    <property type="project" value="TreeGrafter"/>
</dbReference>
<dbReference type="InterPro" id="IPR025110">
    <property type="entry name" value="AMP-bd_C"/>
</dbReference>
<dbReference type="InterPro" id="IPR009081">
    <property type="entry name" value="PP-bd_ACP"/>
</dbReference>
<dbReference type="InterPro" id="IPR045851">
    <property type="entry name" value="AMP-bd_C_sf"/>
</dbReference>
<dbReference type="Gene3D" id="1.10.1200.10">
    <property type="entry name" value="ACP-like"/>
    <property type="match status" value="1"/>
</dbReference>
<dbReference type="Gene3D" id="3.30.559.10">
    <property type="entry name" value="Chloramphenicol acetyltransferase-like domain"/>
    <property type="match status" value="1"/>
</dbReference>
<gene>
    <name evidence="2" type="ORF">SG34_031240</name>
</gene>
<dbReference type="GO" id="GO:0047527">
    <property type="term" value="F:2,3-dihydroxybenzoate-serine ligase activity"/>
    <property type="evidence" value="ECO:0007669"/>
    <property type="project" value="TreeGrafter"/>
</dbReference>
<reference evidence="2 3" key="1">
    <citation type="journal article" date="2015" name="Genome Announc.">
        <title>Draft Genome Sequences of Marine Isolates of Thalassomonas viridans and Thalassomonas actiniarum.</title>
        <authorList>
            <person name="Olonade I."/>
            <person name="van Zyl L.J."/>
            <person name="Trindade M."/>
        </authorList>
    </citation>
    <scope>NUCLEOTIDE SEQUENCE [LARGE SCALE GENOMIC DNA]</scope>
    <source>
        <strain evidence="2 3">XOM25</strain>
    </source>
</reference>
<dbReference type="GO" id="GO:0031177">
    <property type="term" value="F:phosphopantetheine binding"/>
    <property type="evidence" value="ECO:0007669"/>
    <property type="project" value="TreeGrafter"/>
</dbReference>
<evidence type="ECO:0000313" key="2">
    <source>
        <dbReference type="EMBL" id="WDE09240.1"/>
    </source>
</evidence>
<dbReference type="PANTHER" id="PTHR45527">
    <property type="entry name" value="NONRIBOSOMAL PEPTIDE SYNTHETASE"/>
    <property type="match status" value="1"/>
</dbReference>